<feature type="region of interest" description="Disordered" evidence="2">
    <location>
        <begin position="135"/>
        <end position="158"/>
    </location>
</feature>
<dbReference type="PANTHER" id="PTHR45168:SF3">
    <property type="entry name" value="DNAJ HEAT SHOCK PROTEIN FAMILY (HSP40) MEMBER B2"/>
    <property type="match status" value="1"/>
</dbReference>
<dbReference type="SUPFAM" id="SSF46565">
    <property type="entry name" value="Chaperone J-domain"/>
    <property type="match status" value="1"/>
</dbReference>
<evidence type="ECO:0000256" key="2">
    <source>
        <dbReference type="SAM" id="MobiDB-lite"/>
    </source>
</evidence>
<reference evidence="4" key="1">
    <citation type="journal article" date="2023" name="G3 (Bethesda)">
        <title>Whole genome assembly and annotation of the endangered Caribbean coral Acropora cervicornis.</title>
        <authorList>
            <person name="Selwyn J.D."/>
            <person name="Vollmer S.V."/>
        </authorList>
    </citation>
    <scope>NUCLEOTIDE SEQUENCE</scope>
    <source>
        <strain evidence="4">K2</strain>
    </source>
</reference>
<gene>
    <name evidence="4" type="ORF">P5673_001716</name>
</gene>
<dbReference type="InterPro" id="IPR043183">
    <property type="entry name" value="DNJB2/6-like"/>
</dbReference>
<dbReference type="PRINTS" id="PR00625">
    <property type="entry name" value="JDOMAIN"/>
</dbReference>
<name>A0AAD9VG78_ACRCE</name>
<reference evidence="4" key="2">
    <citation type="journal article" date="2023" name="Science">
        <title>Genomic signatures of disease resistance in endangered staghorn corals.</title>
        <authorList>
            <person name="Vollmer S.V."/>
            <person name="Selwyn J.D."/>
            <person name="Despard B.A."/>
            <person name="Roesel C.L."/>
        </authorList>
    </citation>
    <scope>NUCLEOTIDE SEQUENCE</scope>
    <source>
        <strain evidence="4">K2</strain>
    </source>
</reference>
<dbReference type="InterPro" id="IPR036869">
    <property type="entry name" value="J_dom_sf"/>
</dbReference>
<dbReference type="InterPro" id="IPR001623">
    <property type="entry name" value="DnaJ_domain"/>
</dbReference>
<dbReference type="PANTHER" id="PTHR45168">
    <property type="entry name" value="DNAJ HOMOLOG SUBFAMILY B MEMBER 2"/>
    <property type="match status" value="1"/>
</dbReference>
<comment type="caution">
    <text evidence="4">The sequence shown here is derived from an EMBL/GenBank/DDBJ whole genome shotgun (WGS) entry which is preliminary data.</text>
</comment>
<dbReference type="EMBL" id="JARQWQ010000003">
    <property type="protein sequence ID" value="KAK2572735.1"/>
    <property type="molecule type" value="Genomic_DNA"/>
</dbReference>
<dbReference type="Proteomes" id="UP001249851">
    <property type="component" value="Unassembled WGS sequence"/>
</dbReference>
<dbReference type="SMART" id="SM00271">
    <property type="entry name" value="DnaJ"/>
    <property type="match status" value="1"/>
</dbReference>
<protein>
    <submittedName>
        <fullName evidence="4">DnaJ-like protein subfamily B member 2</fullName>
    </submittedName>
</protein>
<proteinExistence type="predicted"/>
<dbReference type="GO" id="GO:0051082">
    <property type="term" value="F:unfolded protein binding"/>
    <property type="evidence" value="ECO:0007669"/>
    <property type="project" value="InterPro"/>
</dbReference>
<dbReference type="GO" id="GO:0030544">
    <property type="term" value="F:Hsp70 protein binding"/>
    <property type="evidence" value="ECO:0007669"/>
    <property type="project" value="InterPro"/>
</dbReference>
<dbReference type="PROSITE" id="PS00636">
    <property type="entry name" value="DNAJ_1"/>
    <property type="match status" value="1"/>
</dbReference>
<dbReference type="Gene3D" id="1.10.287.110">
    <property type="entry name" value="DnaJ domain"/>
    <property type="match status" value="1"/>
</dbReference>
<feature type="compositionally biased region" description="Basic and acidic residues" evidence="2">
    <location>
        <begin position="203"/>
        <end position="215"/>
    </location>
</feature>
<dbReference type="PROSITE" id="PS50076">
    <property type="entry name" value="DNAJ_2"/>
    <property type="match status" value="1"/>
</dbReference>
<evidence type="ECO:0000313" key="4">
    <source>
        <dbReference type="EMBL" id="KAK2572735.1"/>
    </source>
</evidence>
<feature type="domain" description="J" evidence="3">
    <location>
        <begin position="4"/>
        <end position="70"/>
    </location>
</feature>
<organism evidence="4 5">
    <name type="scientific">Acropora cervicornis</name>
    <name type="common">Staghorn coral</name>
    <dbReference type="NCBI Taxonomy" id="6130"/>
    <lineage>
        <taxon>Eukaryota</taxon>
        <taxon>Metazoa</taxon>
        <taxon>Cnidaria</taxon>
        <taxon>Anthozoa</taxon>
        <taxon>Hexacorallia</taxon>
        <taxon>Scleractinia</taxon>
        <taxon>Astrocoeniina</taxon>
        <taxon>Acroporidae</taxon>
        <taxon>Acropora</taxon>
    </lineage>
</organism>
<dbReference type="CDD" id="cd06257">
    <property type="entry name" value="DnaJ"/>
    <property type="match status" value="1"/>
</dbReference>
<feature type="region of interest" description="Disordered" evidence="2">
    <location>
        <begin position="188"/>
        <end position="221"/>
    </location>
</feature>
<dbReference type="Pfam" id="PF00226">
    <property type="entry name" value="DnaJ"/>
    <property type="match status" value="1"/>
</dbReference>
<evidence type="ECO:0000259" key="3">
    <source>
        <dbReference type="PROSITE" id="PS50076"/>
    </source>
</evidence>
<accession>A0AAD9VG78</accession>
<keyword evidence="5" id="KW-1185">Reference proteome</keyword>
<keyword evidence="1" id="KW-0143">Chaperone</keyword>
<evidence type="ECO:0000313" key="5">
    <source>
        <dbReference type="Proteomes" id="UP001249851"/>
    </source>
</evidence>
<evidence type="ECO:0000256" key="1">
    <source>
        <dbReference type="ARBA" id="ARBA00023186"/>
    </source>
</evidence>
<dbReference type="InterPro" id="IPR018253">
    <property type="entry name" value="DnaJ_domain_CS"/>
</dbReference>
<dbReference type="AlphaFoldDB" id="A0AAD9VG78"/>
<sequence>MSEDYYEILEVPRAATQDDIRKGYRKQALKWHPDKNPDNKEQSEERFKLVSEAYEVLSNKDKREIYDRYGKEGLSGFSGSGQNENGGYATSFDAFSSQFFRDPEEVFREFFSSTSFNDLFEMAFQTLDAFQDLSTRRNASRRRSRRRNSDDFFQPNSFEDPFSNRSHIDDSGFDFDFRYPERFFDNYEDDQPLGHRNRRRSSHRDNRRSTERQTQDNHPNFYDPFASFAGLHDFSRMFDHFADIERHMTATMQRMFGRL</sequence>